<reference evidence="12 13" key="1">
    <citation type="journal article" date="2010" name="Nat. Biotechnol.">
        <title>Genome sequence of the model mushroom Schizophyllum commune.</title>
        <authorList>
            <person name="Ohm R.A."/>
            <person name="de Jong J.F."/>
            <person name="Lugones L.G."/>
            <person name="Aerts A."/>
            <person name="Kothe E."/>
            <person name="Stajich J.E."/>
            <person name="de Vries R.P."/>
            <person name="Record E."/>
            <person name="Levasseur A."/>
            <person name="Baker S.E."/>
            <person name="Bartholomew K.A."/>
            <person name="Coutinho P.M."/>
            <person name="Erdmann S."/>
            <person name="Fowler T.J."/>
            <person name="Gathman A.C."/>
            <person name="Lombard V."/>
            <person name="Henrissat B."/>
            <person name="Knabe N."/>
            <person name="Kuees U."/>
            <person name="Lilly W.W."/>
            <person name="Lindquist E."/>
            <person name="Lucas S."/>
            <person name="Magnuson J.K."/>
            <person name="Piumi F."/>
            <person name="Raudaskoski M."/>
            <person name="Salamov A."/>
            <person name="Schmutz J."/>
            <person name="Schwarze F.W.M.R."/>
            <person name="vanKuyk P.A."/>
            <person name="Horton J.S."/>
            <person name="Grigoriev I.V."/>
            <person name="Woesten H.A.B."/>
        </authorList>
    </citation>
    <scope>NUCLEOTIDE SEQUENCE [LARGE SCALE GENOMIC DNA]</scope>
    <source>
        <strain evidence="13">H4-8 / FGSC 9210</strain>
    </source>
</reference>
<dbReference type="OMA" id="RVEVEWW"/>
<dbReference type="PANTHER" id="PTHR28097:SF1">
    <property type="entry name" value="PHEROMONE A FACTOR RECEPTOR"/>
    <property type="match status" value="1"/>
</dbReference>
<evidence type="ECO:0000256" key="7">
    <source>
        <dbReference type="ARBA" id="ARBA00023136"/>
    </source>
</evidence>
<evidence type="ECO:0000256" key="10">
    <source>
        <dbReference type="SAM" id="MobiDB-lite"/>
    </source>
</evidence>
<keyword evidence="4 11" id="KW-0812">Transmembrane</keyword>
<feature type="compositionally biased region" description="Low complexity" evidence="10">
    <location>
        <begin position="344"/>
        <end position="355"/>
    </location>
</feature>
<evidence type="ECO:0000256" key="5">
    <source>
        <dbReference type="ARBA" id="ARBA00022989"/>
    </source>
</evidence>
<dbReference type="HOGENOM" id="CLU_027592_1_0_1"/>
<evidence type="ECO:0000256" key="1">
    <source>
        <dbReference type="ARBA" id="ARBA00004141"/>
    </source>
</evidence>
<dbReference type="InParanoid" id="D8QF52"/>
<feature type="region of interest" description="Disordered" evidence="10">
    <location>
        <begin position="673"/>
        <end position="703"/>
    </location>
</feature>
<comment type="similarity">
    <text evidence="2">Belongs to the G-protein coupled receptor 4 family.</text>
</comment>
<comment type="subcellular location">
    <subcellularLocation>
        <location evidence="1">Membrane</location>
        <topology evidence="1">Multi-pass membrane protein</topology>
    </subcellularLocation>
</comment>
<dbReference type="VEuPathDB" id="FungiDB:SCHCODRAFT_02638258"/>
<feature type="transmembrane region" description="Helical" evidence="11">
    <location>
        <begin position="156"/>
        <end position="178"/>
    </location>
</feature>
<proteinExistence type="inferred from homology"/>
<feature type="region of interest" description="Disordered" evidence="10">
    <location>
        <begin position="477"/>
        <end position="505"/>
    </location>
</feature>
<accession>D8QF52</accession>
<sequence length="703" mass="76240">MRAEFPVSSFLSVSIILVALPFKRVRRDIPFTCLLLWLLAWNVIHAVNAVMWAGNAGVRALAWCDLVTKVMLAALMGVAGCALCMLRVLEFLASARNPGPNSRRNTVSIEILFCIVIPVLYMLLHFIVQDQRFSIAADIGCVASIHPSSPSLILMWLPPAIECVAAFALSCIAVHHATRLPSTLLDEHLSTRTPISSGLLLRNLCFASTACSLVVIAVLFGVFSPTVVQWSSWASVHAHMSEVSIIHGSEAQAAEVMWWIASVVTFLWLLCFVAFGSERREIVQSVRDRVRGVFSRGQPPPARPESTISFFHATERPSIKSKYSDLSCSMKGIFARAPKPPKPAQTKAPKPARAKSTQTLSMICEDIVGIPFSDRQSPRSASTTFVDPLVDPSPVPSSRFSVATSVIGSDNDGPSGWKKIKESLRLPEQRPRAPAIVVPLSIRTDAEARDSTQLRSGWDDMLDGGRKSPMWNLKKIVIPSKGGLSSDSKTKNGSPTRSSSSDDSDAAFRENTMEYMQSPVARSLGLTSPTYGLASPTIVSPPPAYSSPPRRGVLERPPSCTPPRPPSVPLVPAHRLSAPIDHSVPVLDRKELEHHDRQQSDLTLILRDPPKSQSIPEDAKSTISSICRAPWPEPPCSPPPVPSNVAPLVLPDDKPMMLSSVPTRSWSMPTATFSTAVSSTASPPSPVPSHHSRDSSGVFGQAF</sequence>
<keyword evidence="6" id="KW-0297">G-protein coupled receptor</keyword>
<feature type="non-terminal residue" evidence="12">
    <location>
        <position position="703"/>
    </location>
</feature>
<feature type="transmembrane region" description="Helical" evidence="11">
    <location>
        <begin position="66"/>
        <end position="86"/>
    </location>
</feature>
<dbReference type="GeneID" id="9592024"/>
<dbReference type="GO" id="GO:0005886">
    <property type="term" value="C:plasma membrane"/>
    <property type="evidence" value="ECO:0007669"/>
    <property type="project" value="TreeGrafter"/>
</dbReference>
<feature type="region of interest" description="Disordered" evidence="10">
    <location>
        <begin position="535"/>
        <end position="565"/>
    </location>
</feature>
<feature type="transmembrane region" description="Helical" evidence="11">
    <location>
        <begin position="107"/>
        <end position="128"/>
    </location>
</feature>
<gene>
    <name evidence="12" type="ORF">SCHCODRAFT_112482</name>
</gene>
<keyword evidence="5 11" id="KW-1133">Transmembrane helix</keyword>
<dbReference type="eggNOG" id="ENOG502SPJ7">
    <property type="taxonomic scope" value="Eukaryota"/>
</dbReference>
<dbReference type="AlphaFoldDB" id="D8QF52"/>
<dbReference type="EMBL" id="GL377311">
    <property type="protein sequence ID" value="EFI93069.1"/>
    <property type="molecule type" value="Genomic_DNA"/>
</dbReference>
<dbReference type="Proteomes" id="UP000007431">
    <property type="component" value="Unassembled WGS sequence"/>
</dbReference>
<keyword evidence="9" id="KW-0807">Transducer</keyword>
<evidence type="ECO:0000313" key="13">
    <source>
        <dbReference type="Proteomes" id="UP000007431"/>
    </source>
</evidence>
<evidence type="ECO:0000256" key="4">
    <source>
        <dbReference type="ARBA" id="ARBA00022692"/>
    </source>
</evidence>
<dbReference type="STRING" id="578458.D8QF52"/>
<evidence type="ECO:0000256" key="3">
    <source>
        <dbReference type="ARBA" id="ARBA00022507"/>
    </source>
</evidence>
<dbReference type="PRINTS" id="PR00899">
    <property type="entry name" value="GPCRSTE3"/>
</dbReference>
<evidence type="ECO:0000256" key="9">
    <source>
        <dbReference type="ARBA" id="ARBA00023224"/>
    </source>
</evidence>
<dbReference type="InterPro" id="IPR001499">
    <property type="entry name" value="GPCR_STE3"/>
</dbReference>
<keyword evidence="13" id="KW-1185">Reference proteome</keyword>
<dbReference type="GO" id="GO:0000750">
    <property type="term" value="P:pheromone-dependent signal transduction involved in conjugation with cellular fusion"/>
    <property type="evidence" value="ECO:0007669"/>
    <property type="project" value="TreeGrafter"/>
</dbReference>
<dbReference type="KEGG" id="scm:SCHCO_02638258"/>
<dbReference type="GO" id="GO:0004932">
    <property type="term" value="F:mating-type factor pheromone receptor activity"/>
    <property type="evidence" value="ECO:0007669"/>
    <property type="project" value="InterPro"/>
</dbReference>
<organism evidence="13">
    <name type="scientific">Schizophyllum commune (strain H4-8 / FGSC 9210)</name>
    <name type="common">Split gill fungus</name>
    <dbReference type="NCBI Taxonomy" id="578458"/>
    <lineage>
        <taxon>Eukaryota</taxon>
        <taxon>Fungi</taxon>
        <taxon>Dikarya</taxon>
        <taxon>Basidiomycota</taxon>
        <taxon>Agaricomycotina</taxon>
        <taxon>Agaricomycetes</taxon>
        <taxon>Agaricomycetidae</taxon>
        <taxon>Agaricales</taxon>
        <taxon>Schizophyllaceae</taxon>
        <taxon>Schizophyllum</taxon>
    </lineage>
</organism>
<feature type="transmembrane region" description="Helical" evidence="11">
    <location>
        <begin position="6"/>
        <end position="22"/>
    </location>
</feature>
<dbReference type="OrthoDB" id="2874149at2759"/>
<evidence type="ECO:0000256" key="6">
    <source>
        <dbReference type="ARBA" id="ARBA00023040"/>
    </source>
</evidence>
<evidence type="ECO:0000313" key="12">
    <source>
        <dbReference type="EMBL" id="EFI93069.1"/>
    </source>
</evidence>
<dbReference type="Pfam" id="PF02076">
    <property type="entry name" value="STE3"/>
    <property type="match status" value="1"/>
</dbReference>
<dbReference type="PANTHER" id="PTHR28097">
    <property type="entry name" value="PHEROMONE A FACTOR RECEPTOR"/>
    <property type="match status" value="1"/>
</dbReference>
<protein>
    <submittedName>
        <fullName evidence="12">Uncharacterized protein</fullName>
    </submittedName>
</protein>
<evidence type="ECO:0000256" key="8">
    <source>
        <dbReference type="ARBA" id="ARBA00023170"/>
    </source>
</evidence>
<feature type="transmembrane region" description="Helical" evidence="11">
    <location>
        <begin position="34"/>
        <end position="54"/>
    </location>
</feature>
<feature type="region of interest" description="Disordered" evidence="10">
    <location>
        <begin position="335"/>
        <end position="356"/>
    </location>
</feature>
<feature type="compositionally biased region" description="Polar residues" evidence="10">
    <location>
        <begin position="483"/>
        <end position="497"/>
    </location>
</feature>
<feature type="transmembrane region" description="Helical" evidence="11">
    <location>
        <begin position="199"/>
        <end position="223"/>
    </location>
</feature>
<evidence type="ECO:0000256" key="11">
    <source>
        <dbReference type="SAM" id="Phobius"/>
    </source>
</evidence>
<evidence type="ECO:0000256" key="2">
    <source>
        <dbReference type="ARBA" id="ARBA00011085"/>
    </source>
</evidence>
<name>D8QF52_SCHCM</name>
<keyword evidence="7 11" id="KW-0472">Membrane</keyword>
<keyword evidence="8" id="KW-0675">Receptor</keyword>
<feature type="transmembrane region" description="Helical" evidence="11">
    <location>
        <begin position="256"/>
        <end position="275"/>
    </location>
</feature>
<keyword evidence="3" id="KW-0589">Pheromone response</keyword>